<feature type="non-terminal residue" evidence="2">
    <location>
        <position position="128"/>
    </location>
</feature>
<feature type="chain" id="PRO_5043575096" description="Small secreted protein" evidence="1">
    <location>
        <begin position="22"/>
        <end position="128"/>
    </location>
</feature>
<dbReference type="AlphaFoldDB" id="A0AAV9G3G9"/>
<reference evidence="2" key="1">
    <citation type="journal article" date="2023" name="Mol. Phylogenet. Evol.">
        <title>Genome-scale phylogeny and comparative genomics of the fungal order Sordariales.</title>
        <authorList>
            <person name="Hensen N."/>
            <person name="Bonometti L."/>
            <person name="Westerberg I."/>
            <person name="Brannstrom I.O."/>
            <person name="Guillou S."/>
            <person name="Cros-Aarteil S."/>
            <person name="Calhoun S."/>
            <person name="Haridas S."/>
            <person name="Kuo A."/>
            <person name="Mondo S."/>
            <person name="Pangilinan J."/>
            <person name="Riley R."/>
            <person name="LaButti K."/>
            <person name="Andreopoulos B."/>
            <person name="Lipzen A."/>
            <person name="Chen C."/>
            <person name="Yan M."/>
            <person name="Daum C."/>
            <person name="Ng V."/>
            <person name="Clum A."/>
            <person name="Steindorff A."/>
            <person name="Ohm R.A."/>
            <person name="Martin F."/>
            <person name="Silar P."/>
            <person name="Natvig D.O."/>
            <person name="Lalanne C."/>
            <person name="Gautier V."/>
            <person name="Ament-Velasquez S.L."/>
            <person name="Kruys A."/>
            <person name="Hutchinson M.I."/>
            <person name="Powell A.J."/>
            <person name="Barry K."/>
            <person name="Miller A.N."/>
            <person name="Grigoriev I.V."/>
            <person name="Debuchy R."/>
            <person name="Gladieux P."/>
            <person name="Hiltunen Thoren M."/>
            <person name="Johannesson H."/>
        </authorList>
    </citation>
    <scope>NUCLEOTIDE SEQUENCE</scope>
    <source>
        <strain evidence="2">PSN243</strain>
    </source>
</reference>
<proteinExistence type="predicted"/>
<feature type="signal peptide" evidence="1">
    <location>
        <begin position="1"/>
        <end position="21"/>
    </location>
</feature>
<organism evidence="2 3">
    <name type="scientific">Podospora aff. communis PSN243</name>
    <dbReference type="NCBI Taxonomy" id="3040156"/>
    <lineage>
        <taxon>Eukaryota</taxon>
        <taxon>Fungi</taxon>
        <taxon>Dikarya</taxon>
        <taxon>Ascomycota</taxon>
        <taxon>Pezizomycotina</taxon>
        <taxon>Sordariomycetes</taxon>
        <taxon>Sordariomycetidae</taxon>
        <taxon>Sordariales</taxon>
        <taxon>Podosporaceae</taxon>
        <taxon>Podospora</taxon>
    </lineage>
</organism>
<evidence type="ECO:0008006" key="4">
    <source>
        <dbReference type="Google" id="ProtNLM"/>
    </source>
</evidence>
<keyword evidence="3" id="KW-1185">Reference proteome</keyword>
<evidence type="ECO:0000256" key="1">
    <source>
        <dbReference type="SAM" id="SignalP"/>
    </source>
</evidence>
<sequence>MKPISLASTLAALFLPVPILAAGAAAAGAGRLIARYPGGRCSGKYDDGRCICLDRQECFGTYGGSVVQGSPGAYPCPNDPDNVWGCYVYRCPTMHMATDCRWKEACVGGRPITNPVCPGGNDYICCQY</sequence>
<name>A0AAV9G3G9_9PEZI</name>
<comment type="caution">
    <text evidence="2">The sequence shown here is derived from an EMBL/GenBank/DDBJ whole genome shotgun (WGS) entry which is preliminary data.</text>
</comment>
<accession>A0AAV9G3G9</accession>
<evidence type="ECO:0000313" key="3">
    <source>
        <dbReference type="Proteomes" id="UP001321760"/>
    </source>
</evidence>
<dbReference type="Proteomes" id="UP001321760">
    <property type="component" value="Unassembled WGS sequence"/>
</dbReference>
<protein>
    <recommendedName>
        <fullName evidence="4">Small secreted protein</fullName>
    </recommendedName>
</protein>
<evidence type="ECO:0000313" key="2">
    <source>
        <dbReference type="EMBL" id="KAK4442532.1"/>
    </source>
</evidence>
<reference evidence="2" key="2">
    <citation type="submission" date="2023-05" db="EMBL/GenBank/DDBJ databases">
        <authorList>
            <consortium name="Lawrence Berkeley National Laboratory"/>
            <person name="Steindorff A."/>
            <person name="Hensen N."/>
            <person name="Bonometti L."/>
            <person name="Westerberg I."/>
            <person name="Brannstrom I.O."/>
            <person name="Guillou S."/>
            <person name="Cros-Aarteil S."/>
            <person name="Calhoun S."/>
            <person name="Haridas S."/>
            <person name="Kuo A."/>
            <person name="Mondo S."/>
            <person name="Pangilinan J."/>
            <person name="Riley R."/>
            <person name="Labutti K."/>
            <person name="Andreopoulos B."/>
            <person name="Lipzen A."/>
            <person name="Chen C."/>
            <person name="Yanf M."/>
            <person name="Daum C."/>
            <person name="Ng V."/>
            <person name="Clum A."/>
            <person name="Ohm R."/>
            <person name="Martin F."/>
            <person name="Silar P."/>
            <person name="Natvig D."/>
            <person name="Lalanne C."/>
            <person name="Gautier V."/>
            <person name="Ament-Velasquez S.L."/>
            <person name="Kruys A."/>
            <person name="Hutchinson M.I."/>
            <person name="Powell A.J."/>
            <person name="Barry K."/>
            <person name="Miller A.N."/>
            <person name="Grigoriev I.V."/>
            <person name="Debuchy R."/>
            <person name="Gladieux P."/>
            <person name="Thoren M.H."/>
            <person name="Johannesson H."/>
        </authorList>
    </citation>
    <scope>NUCLEOTIDE SEQUENCE</scope>
    <source>
        <strain evidence="2">PSN243</strain>
    </source>
</reference>
<keyword evidence="1" id="KW-0732">Signal</keyword>
<gene>
    <name evidence="2" type="ORF">QBC34DRAFT_418562</name>
</gene>
<dbReference type="EMBL" id="MU866013">
    <property type="protein sequence ID" value="KAK4442532.1"/>
    <property type="molecule type" value="Genomic_DNA"/>
</dbReference>